<evidence type="ECO:0000256" key="1">
    <source>
        <dbReference type="ARBA" id="ARBA00001917"/>
    </source>
</evidence>
<feature type="binding site" evidence="10">
    <location>
        <position position="341"/>
    </location>
    <ligand>
        <name>glyoxylate</name>
        <dbReference type="ChEBI" id="CHEBI:36655"/>
    </ligand>
</feature>
<feature type="binding site" evidence="10">
    <location>
        <begin position="393"/>
        <end position="394"/>
    </location>
    <ligand>
        <name>FMN</name>
        <dbReference type="ChEBI" id="CHEBI:58210"/>
    </ligand>
</feature>
<evidence type="ECO:0000256" key="9">
    <source>
        <dbReference type="PIRSR" id="PIRSR000138-1"/>
    </source>
</evidence>
<feature type="binding site" evidence="10">
    <location>
        <begin position="161"/>
        <end position="163"/>
    </location>
    <ligand>
        <name>FMN</name>
        <dbReference type="ChEBI" id="CHEBI:58210"/>
    </ligand>
</feature>
<keyword evidence="4 10" id="KW-0288">FMN</keyword>
<dbReference type="OMA" id="LAWRPYD"/>
<accession>A0A7M7HIU2</accession>
<sequence length="448" mass="49469">MGDYLFVLTNVFDQKVNVNPFSHLHDCVERAITISRLLRRLQISAVITMDSNTIRDPDNVVCRLPPCQKKTEEGSESTRHPQCKPNVVCLRDFEEYAKTNMPRDVFDYYAGGSDTEQSVRDNQEAFKRIRLQSCILRDVSSRDISTTILGQKVPFPIGIAPTAMQMMAHPEGEMAMAKAATAMGTGMVLSAWTTSTIEEVAEASGNGLRWFHVHIFRDRSITRKIIERAERAGYRAIFISGDTPVLGRRLRALRNEFALPSKFRLQSFPLQLQIEDGTNNDNFPEYVNTQIDDTVSWDDIGWIRSISSLPIVIKGILTAADAREAVSRGVAGVVVSNHGGRQLDGVPASIDVLDEVASAIRGSGIEVFFDGGVRSGTDILKALALGARAVFIGRPALWALNYDGSAGVCKMLEILMIEFSVAMALTGSLSVADIKKDLLRRQIIYAKL</sequence>
<dbReference type="PANTHER" id="PTHR10578">
    <property type="entry name" value="S -2-HYDROXY-ACID OXIDASE-RELATED"/>
    <property type="match status" value="1"/>
</dbReference>
<dbReference type="InterPro" id="IPR013785">
    <property type="entry name" value="Aldolase_TIM"/>
</dbReference>
<feature type="binding site" evidence="10">
    <location>
        <position position="336"/>
    </location>
    <ligand>
        <name>FMN</name>
        <dbReference type="ChEBI" id="CHEBI:58210"/>
    </ligand>
</feature>
<dbReference type="Gene3D" id="3.20.20.70">
    <property type="entry name" value="Aldolase class I"/>
    <property type="match status" value="1"/>
</dbReference>
<dbReference type="Proteomes" id="UP000007110">
    <property type="component" value="Unassembled WGS sequence"/>
</dbReference>
<evidence type="ECO:0000256" key="6">
    <source>
        <dbReference type="ARBA" id="ARBA00024042"/>
    </source>
</evidence>
<evidence type="ECO:0000256" key="5">
    <source>
        <dbReference type="ARBA" id="ARBA00023002"/>
    </source>
</evidence>
<dbReference type="PANTHER" id="PTHR10578:SF107">
    <property type="entry name" value="2-HYDROXYACID OXIDASE 1"/>
    <property type="match status" value="1"/>
</dbReference>
<dbReference type="InterPro" id="IPR000262">
    <property type="entry name" value="FMN-dep_DH"/>
</dbReference>
<keyword evidence="5" id="KW-0560">Oxidoreductase</keyword>
<dbReference type="GO" id="GO:0003973">
    <property type="term" value="F:(S)-2-hydroxy-acid oxidase activity"/>
    <property type="evidence" value="ECO:0007669"/>
    <property type="project" value="UniProtKB-EC"/>
</dbReference>
<evidence type="ECO:0000256" key="10">
    <source>
        <dbReference type="PIRSR" id="PIRSR000138-2"/>
    </source>
</evidence>
<feature type="binding site" evidence="10">
    <location>
        <position position="249"/>
    </location>
    <ligand>
        <name>glyoxylate</name>
        <dbReference type="ChEBI" id="CHEBI:36655"/>
    </ligand>
</feature>
<evidence type="ECO:0000256" key="7">
    <source>
        <dbReference type="ARBA" id="ARBA00029325"/>
    </source>
</evidence>
<name>A0A7M7HIU2_STRPU</name>
<dbReference type="EnsemblMetazoa" id="XM_011670282">
    <property type="protein sequence ID" value="XP_011668584"/>
    <property type="gene ID" value="LOC585244"/>
</dbReference>
<dbReference type="InParanoid" id="A0A7M7HIU2"/>
<dbReference type="PIRSF" id="PIRSF000138">
    <property type="entry name" value="Al-hdrx_acd_dh"/>
    <property type="match status" value="1"/>
</dbReference>
<dbReference type="OrthoDB" id="25826at2759"/>
<dbReference type="FunFam" id="3.20.20.70:FF:000056">
    <property type="entry name" value="hydroxyacid oxidase 2"/>
    <property type="match status" value="1"/>
</dbReference>
<feature type="binding site" evidence="10">
    <location>
        <position position="190"/>
    </location>
    <ligand>
        <name>FMN</name>
        <dbReference type="ChEBI" id="CHEBI:58210"/>
    </ligand>
</feature>
<keyword evidence="3 10" id="KW-0285">Flavoprotein</keyword>
<keyword evidence="13" id="KW-1185">Reference proteome</keyword>
<dbReference type="GeneID" id="585244"/>
<dbReference type="GO" id="GO:0005777">
    <property type="term" value="C:peroxisome"/>
    <property type="evidence" value="ECO:0007669"/>
    <property type="project" value="UniProtKB-ARBA"/>
</dbReference>
<proteinExistence type="inferred from homology"/>
<dbReference type="InterPro" id="IPR037396">
    <property type="entry name" value="FMN_HAD"/>
</dbReference>
<dbReference type="InterPro" id="IPR012133">
    <property type="entry name" value="Alpha-hydoxy_acid_DH_FMN"/>
</dbReference>
<dbReference type="PROSITE" id="PS00557">
    <property type="entry name" value="FMN_HYDROXY_ACID_DH_1"/>
    <property type="match status" value="1"/>
</dbReference>
<comment type="catalytic activity">
    <reaction evidence="7">
        <text>a (2S)-2-hydroxycarboxylate + O2 = a 2-oxocarboxylate + H2O2</text>
        <dbReference type="Rhea" id="RHEA:16789"/>
        <dbReference type="ChEBI" id="CHEBI:15379"/>
        <dbReference type="ChEBI" id="CHEBI:16240"/>
        <dbReference type="ChEBI" id="CHEBI:35179"/>
        <dbReference type="ChEBI" id="CHEBI:58123"/>
        <dbReference type="EC" id="1.1.3.15"/>
    </reaction>
    <physiologicalReaction direction="left-to-right" evidence="7">
        <dbReference type="Rhea" id="RHEA:16790"/>
    </physiologicalReaction>
</comment>
<feature type="binding site" evidence="10">
    <location>
        <position position="338"/>
    </location>
    <ligand>
        <name>glyoxylate</name>
        <dbReference type="ChEBI" id="CHEBI:36655"/>
    </ligand>
</feature>
<dbReference type="AlphaFoldDB" id="A0A7M7HIU2"/>
<evidence type="ECO:0000313" key="12">
    <source>
        <dbReference type="EnsemblMetazoa" id="XP_011668584"/>
    </source>
</evidence>
<evidence type="ECO:0000256" key="8">
    <source>
        <dbReference type="ARBA" id="ARBA00029327"/>
    </source>
</evidence>
<protein>
    <recommendedName>
        <fullName evidence="2">(S)-2-hydroxy-acid oxidase</fullName>
        <ecNumber evidence="2">1.1.3.15</ecNumber>
    </recommendedName>
</protein>
<dbReference type="Pfam" id="PF01070">
    <property type="entry name" value="FMN_dh"/>
    <property type="match status" value="1"/>
</dbReference>
<evidence type="ECO:0000259" key="11">
    <source>
        <dbReference type="PROSITE" id="PS51349"/>
    </source>
</evidence>
<dbReference type="GO" id="GO:0010181">
    <property type="term" value="F:FMN binding"/>
    <property type="evidence" value="ECO:0007669"/>
    <property type="project" value="InterPro"/>
</dbReference>
<feature type="binding site" evidence="10">
    <location>
        <position position="108"/>
    </location>
    <ligand>
        <name>FMN</name>
        <dbReference type="ChEBI" id="CHEBI:58210"/>
    </ligand>
</feature>
<comment type="cofactor">
    <cofactor evidence="1">
        <name>FMN</name>
        <dbReference type="ChEBI" id="CHEBI:58210"/>
    </cofactor>
</comment>
<evidence type="ECO:0000313" key="13">
    <source>
        <dbReference type="Proteomes" id="UP000007110"/>
    </source>
</evidence>
<evidence type="ECO:0000256" key="2">
    <source>
        <dbReference type="ARBA" id="ARBA00013087"/>
    </source>
</evidence>
<feature type="active site" description="Proton acceptor" evidence="9">
    <location>
        <position position="338"/>
    </location>
</feature>
<dbReference type="InterPro" id="IPR008259">
    <property type="entry name" value="FMN_hydac_DH_AS"/>
</dbReference>
<dbReference type="RefSeq" id="XP_011668584.2">
    <property type="nucleotide sequence ID" value="XM_011670282.2"/>
</dbReference>
<dbReference type="PROSITE" id="PS51349">
    <property type="entry name" value="FMN_HYDROXY_ACID_DH_2"/>
    <property type="match status" value="1"/>
</dbReference>
<evidence type="ECO:0000256" key="3">
    <source>
        <dbReference type="ARBA" id="ARBA00022630"/>
    </source>
</evidence>
<feature type="domain" description="FMN hydroxy acid dehydrogenase" evidence="11">
    <location>
        <begin position="82"/>
        <end position="444"/>
    </location>
</feature>
<reference evidence="13" key="1">
    <citation type="submission" date="2015-02" db="EMBL/GenBank/DDBJ databases">
        <title>Genome sequencing for Strongylocentrotus purpuratus.</title>
        <authorList>
            <person name="Murali S."/>
            <person name="Liu Y."/>
            <person name="Vee V."/>
            <person name="English A."/>
            <person name="Wang M."/>
            <person name="Skinner E."/>
            <person name="Han Y."/>
            <person name="Muzny D.M."/>
            <person name="Worley K.C."/>
            <person name="Gibbs R.A."/>
        </authorList>
    </citation>
    <scope>NUCLEOTIDE SEQUENCE</scope>
</reference>
<feature type="binding site" evidence="10">
    <location>
        <begin position="370"/>
        <end position="374"/>
    </location>
    <ligand>
        <name>FMN</name>
        <dbReference type="ChEBI" id="CHEBI:58210"/>
    </ligand>
</feature>
<feature type="binding site" evidence="10">
    <location>
        <position position="314"/>
    </location>
    <ligand>
        <name>FMN</name>
        <dbReference type="ChEBI" id="CHEBI:58210"/>
    </ligand>
</feature>
<comment type="catalytic activity">
    <reaction evidence="8">
        <text>2-hydroxyoctanoate + O2 = 2-oxooctanoate + H2O2</text>
        <dbReference type="Rhea" id="RHEA:67940"/>
        <dbReference type="ChEBI" id="CHEBI:15379"/>
        <dbReference type="ChEBI" id="CHEBI:16240"/>
        <dbReference type="ChEBI" id="CHEBI:133514"/>
        <dbReference type="ChEBI" id="CHEBI:176689"/>
    </reaction>
    <physiologicalReaction direction="left-to-right" evidence="8">
        <dbReference type="Rhea" id="RHEA:67941"/>
    </physiologicalReaction>
</comment>
<dbReference type="SUPFAM" id="SSF51395">
    <property type="entry name" value="FMN-linked oxidoreductases"/>
    <property type="match status" value="1"/>
</dbReference>
<reference evidence="12" key="2">
    <citation type="submission" date="2021-01" db="UniProtKB">
        <authorList>
            <consortium name="EnsemblMetazoa"/>
        </authorList>
    </citation>
    <scope>IDENTIFICATION</scope>
</reference>
<dbReference type="KEGG" id="spu:585244"/>
<organism evidence="12 13">
    <name type="scientific">Strongylocentrotus purpuratus</name>
    <name type="common">Purple sea urchin</name>
    <dbReference type="NCBI Taxonomy" id="7668"/>
    <lineage>
        <taxon>Eukaryota</taxon>
        <taxon>Metazoa</taxon>
        <taxon>Echinodermata</taxon>
        <taxon>Eleutherozoa</taxon>
        <taxon>Echinozoa</taxon>
        <taxon>Echinoidea</taxon>
        <taxon>Euechinoidea</taxon>
        <taxon>Echinacea</taxon>
        <taxon>Camarodonta</taxon>
        <taxon>Echinidea</taxon>
        <taxon>Strongylocentrotidae</taxon>
        <taxon>Strongylocentrotus</taxon>
    </lineage>
</organism>
<comment type="similarity">
    <text evidence="6">Belongs to the FMN-dependent alpha-hydroxy acid dehydrogenase family.</text>
</comment>
<dbReference type="EC" id="1.1.3.15" evidence="2"/>
<dbReference type="CDD" id="cd02809">
    <property type="entry name" value="alpha_hydroxyacid_oxid_FMN"/>
    <property type="match status" value="1"/>
</dbReference>
<evidence type="ECO:0000256" key="4">
    <source>
        <dbReference type="ARBA" id="ARBA00022643"/>
    </source>
</evidence>